<organism evidence="13 14">
    <name type="scientific">Qipengyuania qiaonensis</name>
    <dbReference type="NCBI Taxonomy" id="2867240"/>
    <lineage>
        <taxon>Bacteria</taxon>
        <taxon>Pseudomonadati</taxon>
        <taxon>Pseudomonadota</taxon>
        <taxon>Alphaproteobacteria</taxon>
        <taxon>Sphingomonadales</taxon>
        <taxon>Erythrobacteraceae</taxon>
        <taxon>Qipengyuania</taxon>
    </lineage>
</organism>
<dbReference type="InterPro" id="IPR005944">
    <property type="entry name" value="Pro_iminopeptidase"/>
</dbReference>
<keyword evidence="7" id="KW-0963">Cytoplasm</keyword>
<keyword evidence="6" id="KW-0031">Aminopeptidase</keyword>
<evidence type="ECO:0000313" key="13">
    <source>
        <dbReference type="EMBL" id="MBX7482011.1"/>
    </source>
</evidence>
<evidence type="ECO:0000256" key="2">
    <source>
        <dbReference type="ARBA" id="ARBA00004496"/>
    </source>
</evidence>
<keyword evidence="8" id="KW-0645">Protease</keyword>
<evidence type="ECO:0000256" key="6">
    <source>
        <dbReference type="ARBA" id="ARBA00022438"/>
    </source>
</evidence>
<feature type="chain" id="PRO_5046739950" description="Proline iminopeptidase" evidence="11">
    <location>
        <begin position="22"/>
        <end position="378"/>
    </location>
</feature>
<evidence type="ECO:0000256" key="1">
    <source>
        <dbReference type="ARBA" id="ARBA00001585"/>
    </source>
</evidence>
<comment type="similarity">
    <text evidence="3">Belongs to the peptidase S33 family.</text>
</comment>
<evidence type="ECO:0000256" key="8">
    <source>
        <dbReference type="ARBA" id="ARBA00022670"/>
    </source>
</evidence>
<dbReference type="SUPFAM" id="SSF53474">
    <property type="entry name" value="alpha/beta-Hydrolases"/>
    <property type="match status" value="1"/>
</dbReference>
<evidence type="ECO:0000256" key="11">
    <source>
        <dbReference type="SAM" id="SignalP"/>
    </source>
</evidence>
<evidence type="ECO:0000256" key="10">
    <source>
        <dbReference type="ARBA" id="ARBA00029605"/>
    </source>
</evidence>
<dbReference type="Gene3D" id="3.40.50.1820">
    <property type="entry name" value="alpha/beta hydrolase"/>
    <property type="match status" value="1"/>
</dbReference>
<keyword evidence="14" id="KW-1185">Reference proteome</keyword>
<evidence type="ECO:0000256" key="3">
    <source>
        <dbReference type="ARBA" id="ARBA00010088"/>
    </source>
</evidence>
<dbReference type="EMBL" id="JAIGNO010000003">
    <property type="protein sequence ID" value="MBX7482011.1"/>
    <property type="molecule type" value="Genomic_DNA"/>
</dbReference>
<comment type="catalytic activity">
    <reaction evidence="1">
        <text>Release of N-terminal proline from a peptide.</text>
        <dbReference type="EC" id="3.4.11.5"/>
    </reaction>
</comment>
<accession>A0ABS7J6S2</accession>
<dbReference type="InterPro" id="IPR000073">
    <property type="entry name" value="AB_hydrolase_1"/>
</dbReference>
<keyword evidence="9 13" id="KW-0378">Hydrolase</keyword>
<feature type="signal peptide" evidence="11">
    <location>
        <begin position="1"/>
        <end position="21"/>
    </location>
</feature>
<feature type="domain" description="AB hydrolase-1" evidence="12">
    <location>
        <begin position="72"/>
        <end position="345"/>
    </location>
</feature>
<dbReference type="InterPro" id="IPR002410">
    <property type="entry name" value="Peptidase_S33"/>
</dbReference>
<dbReference type="PANTHER" id="PTHR43722:SF1">
    <property type="entry name" value="PROLINE IMINOPEPTIDASE"/>
    <property type="match status" value="1"/>
</dbReference>
<proteinExistence type="inferred from homology"/>
<dbReference type="PRINTS" id="PR00793">
    <property type="entry name" value="PROAMNOPTASE"/>
</dbReference>
<evidence type="ECO:0000259" key="12">
    <source>
        <dbReference type="Pfam" id="PF00561"/>
    </source>
</evidence>
<keyword evidence="11" id="KW-0732">Signal</keyword>
<evidence type="ECO:0000313" key="14">
    <source>
        <dbReference type="Proteomes" id="UP000755104"/>
    </source>
</evidence>
<dbReference type="EC" id="3.4.11.5" evidence="4"/>
<comment type="caution">
    <text evidence="13">The sequence shown here is derived from an EMBL/GenBank/DDBJ whole genome shotgun (WGS) entry which is preliminary data.</text>
</comment>
<reference evidence="13 14" key="1">
    <citation type="submission" date="2021-08" db="EMBL/GenBank/DDBJ databases">
        <title>Comparative Genomics Analysis of the Genus Qipengyuania Reveals Extensive Genetic Diversity and Metabolic Versatility, Including the Description of Fifteen Novel Species.</title>
        <authorList>
            <person name="Liu Y."/>
        </authorList>
    </citation>
    <scope>NUCLEOTIDE SEQUENCE [LARGE SCALE GENOMIC DNA]</scope>
    <source>
        <strain evidence="13 14">6D47A</strain>
    </source>
</reference>
<dbReference type="Pfam" id="PF00561">
    <property type="entry name" value="Abhydrolase_1"/>
    <property type="match status" value="1"/>
</dbReference>
<evidence type="ECO:0000256" key="9">
    <source>
        <dbReference type="ARBA" id="ARBA00022801"/>
    </source>
</evidence>
<protein>
    <recommendedName>
        <fullName evidence="5">Proline iminopeptidase</fullName>
        <ecNumber evidence="4">3.4.11.5</ecNumber>
    </recommendedName>
    <alternativeName>
        <fullName evidence="10">Prolyl aminopeptidase</fullName>
    </alternativeName>
</protein>
<sequence>MNGFRSILASALLLAGSHASAQSAPDPYAQGREIVADIGRIVIPDGVQETFTATLGGTRQVVNVRGADRDNPILLFIHGGPGAVEMPIAWSFQRPWEDFFTVVQWDQRGAGRSYLLNDPDVIAPTLTLDRYRDDAIELIEQLRARYGKRKIFVLGHSWGSAVGLAVAARRPDLLHAYVGMGQIIDFKENERVGMAWTIEQARIRGDLDAAREVEELRPYPDGGTFTIEQADGWRKHAIRYGALAAYRQDADFYLRAPRLSPEYNAADRQAWSDGAAFTVETLFPRLADLSFTTTRELEIPVIMLLGRHDYVTPSSITQEWMARLSAPRKQTILLEHSAHLPMVEQPGLTLKALLEQVRPLSADGGYSSRTASPAAERH</sequence>
<evidence type="ECO:0000256" key="4">
    <source>
        <dbReference type="ARBA" id="ARBA00012568"/>
    </source>
</evidence>
<evidence type="ECO:0000256" key="5">
    <source>
        <dbReference type="ARBA" id="ARBA00021843"/>
    </source>
</evidence>
<dbReference type="PANTHER" id="PTHR43722">
    <property type="entry name" value="PROLINE IMINOPEPTIDASE"/>
    <property type="match status" value="1"/>
</dbReference>
<dbReference type="Proteomes" id="UP000755104">
    <property type="component" value="Unassembled WGS sequence"/>
</dbReference>
<dbReference type="GO" id="GO:0016787">
    <property type="term" value="F:hydrolase activity"/>
    <property type="evidence" value="ECO:0007669"/>
    <property type="project" value="UniProtKB-KW"/>
</dbReference>
<gene>
    <name evidence="13" type="ORF">K3174_05675</name>
</gene>
<evidence type="ECO:0000256" key="7">
    <source>
        <dbReference type="ARBA" id="ARBA00022490"/>
    </source>
</evidence>
<comment type="subcellular location">
    <subcellularLocation>
        <location evidence="2">Cytoplasm</location>
    </subcellularLocation>
</comment>
<name>A0ABS7J6S2_9SPHN</name>
<dbReference type="InterPro" id="IPR029058">
    <property type="entry name" value="AB_hydrolase_fold"/>
</dbReference>